<keyword evidence="1" id="KW-0677">Repeat</keyword>
<evidence type="ECO:0000256" key="1">
    <source>
        <dbReference type="ARBA" id="ARBA00022737"/>
    </source>
</evidence>
<feature type="repeat" description="ANK" evidence="3">
    <location>
        <begin position="52"/>
        <end position="84"/>
    </location>
</feature>
<accession>A0AAJ8M2M9</accession>
<keyword evidence="6" id="KW-1185">Reference proteome</keyword>
<dbReference type="KEGG" id="cdep:91088179"/>
<feature type="compositionally biased region" description="Low complexity" evidence="4">
    <location>
        <begin position="719"/>
        <end position="754"/>
    </location>
</feature>
<dbReference type="EMBL" id="CP143787">
    <property type="protein sequence ID" value="WVN88756.1"/>
    <property type="molecule type" value="Genomic_DNA"/>
</dbReference>
<feature type="region of interest" description="Disordered" evidence="4">
    <location>
        <begin position="254"/>
        <end position="342"/>
    </location>
</feature>
<protein>
    <recommendedName>
        <fullName evidence="7">Ankyrin repeat domain-containing protein</fullName>
    </recommendedName>
</protein>
<feature type="compositionally biased region" description="Low complexity" evidence="4">
    <location>
        <begin position="284"/>
        <end position="319"/>
    </location>
</feature>
<feature type="region of interest" description="Disordered" evidence="4">
    <location>
        <begin position="165"/>
        <end position="200"/>
    </location>
</feature>
<dbReference type="Proteomes" id="UP000094043">
    <property type="component" value="Chromosome 4"/>
</dbReference>
<evidence type="ECO:0000256" key="4">
    <source>
        <dbReference type="SAM" id="MobiDB-lite"/>
    </source>
</evidence>
<organism evidence="5 6">
    <name type="scientific">Cryptococcus depauperatus CBS 7841</name>
    <dbReference type="NCBI Taxonomy" id="1295531"/>
    <lineage>
        <taxon>Eukaryota</taxon>
        <taxon>Fungi</taxon>
        <taxon>Dikarya</taxon>
        <taxon>Basidiomycota</taxon>
        <taxon>Agaricomycotina</taxon>
        <taxon>Tremellomycetes</taxon>
        <taxon>Tremellales</taxon>
        <taxon>Cryptococcaceae</taxon>
        <taxon>Cryptococcus</taxon>
    </lineage>
</organism>
<feature type="compositionally biased region" description="Polar residues" evidence="4">
    <location>
        <begin position="858"/>
        <end position="867"/>
    </location>
</feature>
<feature type="repeat" description="ANK" evidence="3">
    <location>
        <begin position="102"/>
        <end position="134"/>
    </location>
</feature>
<feature type="region of interest" description="Disordered" evidence="4">
    <location>
        <begin position="642"/>
        <end position="661"/>
    </location>
</feature>
<dbReference type="InterPro" id="IPR036770">
    <property type="entry name" value="Ankyrin_rpt-contain_sf"/>
</dbReference>
<sequence>MRSPGKRENLEARYDVVLDFPNLELHSAAASGNVGLVHYALTHGQPINSVLHGVLPLHAACSGGSVSVVRMLIEQGADVNAPRLPRRYSDGKKGNAPSVGTAGSTPLHFAAANGHTHVVQMLLASGADPSKLDKNGHTPEDLALLNNSDQVVNVLHAHKRLANEDRLDGGSMTGSVSPTGSSIVAPSRKGKERAFSFSSNKSDRSLKIKKNLEEFLHTKPNRHSVASIQSVSTKAHQCVPPPLILRFSHEGSDTDKLASPLELDTPTSSLPDRKNVSFLHTNESTTTSVSGSLGGSLADLSRQVSEDSTTSQSSSVILSPPLPLRPSPARNHHSFASSRRPSLPSILEKAAHPGAVFRAAIHGHYQENPQASSSTKSRSHKHGLLQFFSRRARSRSPSPPAIMKQKPMGRQELDKEIGRLERASLNITRNDTGSEDEVYKNKPNSAPVTKVTFFNDEFSNTTPSSSDVSLQHLQTQPLQPPRLPPRKIDQAITFVSTPGVERNYNRTRTGTDVIQPSPLANEWAESDSDGHGSRYTGSKRRRARTDANQTHIVLSSPGRSRSSTIPGSTTVLKGKDEDLRKVAVEGVIRKESEKGFNQEQNGDEEEVNDATEKWYDAVTTTPTEEIQQVSLTPVIELYQDSEASDKTNAKPSSSYSLASTSSKYSRIRSGSIGSIQSDTSRSPPSTLRLSTIASDSSSMRHNKLGQSLTKDLQSRQRGRSVSSASSGASGTAQSLGFKDSSTPSTSLTIPSILSVPASGERGSFPPVPEHEVMTHPPAKGSLTSAVISSHAEAQEAIKQSENEILELAQFPLNQESVRDLQAHLAVLGEKHEIERAFAEQETRETQEGKADDDGESWYTANTYQSRGSGKESDEENLRRKPTPLTPMSHLNVPASANSRLSNIYDKRAAAYRDRLTALATLHLPHTVPVTGNKNWSRQRAASTDNVWLTTGPNRVRSASGGLSMGFGFGNGSGPYRYSNRPSSAFREYDVKQEQGVGNVERNSYISKPIPAMSDVQSESSRHLSSGSVTSHKAYKYTLPQNILSSASRSPSRHTVPSSTTNYNGLSPSSYVSIFSHRFSNIPLNDDDSDDEEQECRPYTIIENDWRGGHIISDEEYMAGLEKKKWGLKRLARHHRLH</sequence>
<feature type="compositionally biased region" description="Polar residues" evidence="4">
    <location>
        <begin position="173"/>
        <end position="184"/>
    </location>
</feature>
<feature type="compositionally biased region" description="Low complexity" evidence="4">
    <location>
        <begin position="666"/>
        <end position="677"/>
    </location>
</feature>
<reference evidence="5" key="2">
    <citation type="journal article" date="2022" name="Elife">
        <title>Obligate sexual reproduction of a homothallic fungus closely related to the Cryptococcus pathogenic species complex.</title>
        <authorList>
            <person name="Passer A.R."/>
            <person name="Clancey S.A."/>
            <person name="Shea T."/>
            <person name="David-Palma M."/>
            <person name="Averette A.F."/>
            <person name="Boekhout T."/>
            <person name="Porcel B.M."/>
            <person name="Nowrousian M."/>
            <person name="Cuomo C.A."/>
            <person name="Sun S."/>
            <person name="Heitman J."/>
            <person name="Coelho M.A."/>
        </authorList>
    </citation>
    <scope>NUCLEOTIDE SEQUENCE</scope>
    <source>
        <strain evidence="5">CBS 7841</strain>
    </source>
</reference>
<feature type="region of interest" description="Disordered" evidence="4">
    <location>
        <begin position="503"/>
        <end position="546"/>
    </location>
</feature>
<dbReference type="PROSITE" id="PS50297">
    <property type="entry name" value="ANK_REP_REGION"/>
    <property type="match status" value="2"/>
</dbReference>
<feature type="compositionally biased region" description="Basic and acidic residues" evidence="4">
    <location>
        <begin position="838"/>
        <end position="851"/>
    </location>
</feature>
<feature type="region of interest" description="Disordered" evidence="4">
    <location>
        <begin position="666"/>
        <end position="781"/>
    </location>
</feature>
<evidence type="ECO:0000313" key="5">
    <source>
        <dbReference type="EMBL" id="WVN88756.1"/>
    </source>
</evidence>
<dbReference type="InterPro" id="IPR002110">
    <property type="entry name" value="Ankyrin_rpt"/>
</dbReference>
<feature type="region of interest" description="Disordered" evidence="4">
    <location>
        <begin position="388"/>
        <end position="411"/>
    </location>
</feature>
<feature type="region of interest" description="Disordered" evidence="4">
    <location>
        <begin position="838"/>
        <end position="892"/>
    </location>
</feature>
<feature type="compositionally biased region" description="Basic and acidic residues" evidence="4">
    <location>
        <begin position="868"/>
        <end position="878"/>
    </location>
</feature>
<proteinExistence type="predicted"/>
<dbReference type="AlphaFoldDB" id="A0AAJ8M2M9"/>
<dbReference type="Pfam" id="PF12796">
    <property type="entry name" value="Ank_2"/>
    <property type="match status" value="2"/>
</dbReference>
<gene>
    <name evidence="5" type="ORF">L203_103969</name>
</gene>
<dbReference type="GeneID" id="91088179"/>
<evidence type="ECO:0000256" key="2">
    <source>
        <dbReference type="ARBA" id="ARBA00023043"/>
    </source>
</evidence>
<dbReference type="SMART" id="SM00248">
    <property type="entry name" value="ANK"/>
    <property type="match status" value="4"/>
</dbReference>
<reference evidence="5" key="3">
    <citation type="submission" date="2024-01" db="EMBL/GenBank/DDBJ databases">
        <authorList>
            <person name="Coelho M.A."/>
            <person name="David-Palma M."/>
            <person name="Shea T."/>
            <person name="Sun S."/>
            <person name="Cuomo C.A."/>
            <person name="Heitman J."/>
        </authorList>
    </citation>
    <scope>NUCLEOTIDE SEQUENCE</scope>
    <source>
        <strain evidence="5">CBS 7841</strain>
    </source>
</reference>
<dbReference type="RefSeq" id="XP_066069456.1">
    <property type="nucleotide sequence ID" value="XM_066213359.1"/>
</dbReference>
<keyword evidence="2 3" id="KW-0040">ANK repeat</keyword>
<feature type="compositionally biased region" description="Low complexity" evidence="4">
    <location>
        <begin position="652"/>
        <end position="661"/>
    </location>
</feature>
<reference evidence="5" key="1">
    <citation type="submission" date="2016-06" db="EMBL/GenBank/DDBJ databases">
        <authorList>
            <person name="Cuomo C."/>
            <person name="Litvintseva A."/>
            <person name="Heitman J."/>
            <person name="Chen Y."/>
            <person name="Sun S."/>
            <person name="Springer D."/>
            <person name="Dromer F."/>
            <person name="Young S."/>
            <person name="Zeng Q."/>
            <person name="Chapman S."/>
            <person name="Gujja S."/>
            <person name="Saif S."/>
            <person name="Birren B."/>
        </authorList>
    </citation>
    <scope>NUCLEOTIDE SEQUENCE</scope>
    <source>
        <strain evidence="5">CBS 7841</strain>
    </source>
</reference>
<evidence type="ECO:0000313" key="6">
    <source>
        <dbReference type="Proteomes" id="UP000094043"/>
    </source>
</evidence>
<evidence type="ECO:0000256" key="3">
    <source>
        <dbReference type="PROSITE-ProRule" id="PRU00023"/>
    </source>
</evidence>
<dbReference type="Gene3D" id="1.25.40.20">
    <property type="entry name" value="Ankyrin repeat-containing domain"/>
    <property type="match status" value="1"/>
</dbReference>
<feature type="compositionally biased region" description="Polar residues" evidence="4">
    <location>
        <begin position="678"/>
        <end position="711"/>
    </location>
</feature>
<dbReference type="PROSITE" id="PS50088">
    <property type="entry name" value="ANK_REPEAT"/>
    <property type="match status" value="2"/>
</dbReference>
<dbReference type="SUPFAM" id="SSF48403">
    <property type="entry name" value="Ankyrin repeat"/>
    <property type="match status" value="1"/>
</dbReference>
<dbReference type="PANTHER" id="PTHR24173:SF74">
    <property type="entry name" value="ANKYRIN REPEAT DOMAIN-CONTAINING PROTEIN 16"/>
    <property type="match status" value="1"/>
</dbReference>
<name>A0AAJ8M2M9_9TREE</name>
<evidence type="ECO:0008006" key="7">
    <source>
        <dbReference type="Google" id="ProtNLM"/>
    </source>
</evidence>
<dbReference type="PANTHER" id="PTHR24173">
    <property type="entry name" value="ANKYRIN REPEAT CONTAINING"/>
    <property type="match status" value="1"/>
</dbReference>